<protein>
    <submittedName>
        <fullName evidence="6">Diguanylate cyclase (GGDEF) domain-containing protein</fullName>
    </submittedName>
</protein>
<dbReference type="InterPro" id="IPR001623">
    <property type="entry name" value="DnaJ_domain"/>
</dbReference>
<feature type="domain" description="J" evidence="4">
    <location>
        <begin position="6"/>
        <end position="70"/>
    </location>
</feature>
<organism evidence="6 7">
    <name type="scientific">Sporobacter termitidis DSM 10068</name>
    <dbReference type="NCBI Taxonomy" id="1123282"/>
    <lineage>
        <taxon>Bacteria</taxon>
        <taxon>Bacillati</taxon>
        <taxon>Bacillota</taxon>
        <taxon>Clostridia</taxon>
        <taxon>Eubacteriales</taxon>
        <taxon>Oscillospiraceae</taxon>
        <taxon>Sporobacter</taxon>
    </lineage>
</organism>
<evidence type="ECO:0000313" key="7">
    <source>
        <dbReference type="Proteomes" id="UP000183995"/>
    </source>
</evidence>
<dbReference type="Pfam" id="PF00990">
    <property type="entry name" value="GGDEF"/>
    <property type="match status" value="1"/>
</dbReference>
<dbReference type="SUPFAM" id="SSF46565">
    <property type="entry name" value="Chaperone J-domain"/>
    <property type="match status" value="1"/>
</dbReference>
<dbReference type="PROSITE" id="PS50076">
    <property type="entry name" value="DNAJ_2"/>
    <property type="match status" value="1"/>
</dbReference>
<dbReference type="Gene3D" id="3.30.70.270">
    <property type="match status" value="1"/>
</dbReference>
<dbReference type="InterPro" id="IPR043128">
    <property type="entry name" value="Rev_trsase/Diguanyl_cyclase"/>
</dbReference>
<evidence type="ECO:0000313" key="6">
    <source>
        <dbReference type="EMBL" id="SHH66887.1"/>
    </source>
</evidence>
<evidence type="ECO:0000256" key="1">
    <source>
        <dbReference type="ARBA" id="ARBA00022705"/>
    </source>
</evidence>
<dbReference type="CDD" id="cd06257">
    <property type="entry name" value="DnaJ"/>
    <property type="match status" value="1"/>
</dbReference>
<keyword evidence="7" id="KW-1185">Reference proteome</keyword>
<evidence type="ECO:0000256" key="3">
    <source>
        <dbReference type="SAM" id="MobiDB-lite"/>
    </source>
</evidence>
<name>A0A1M5UV51_9FIRM</name>
<dbReference type="InterPro" id="IPR000160">
    <property type="entry name" value="GGDEF_dom"/>
</dbReference>
<dbReference type="SMART" id="SM00267">
    <property type="entry name" value="GGDEF"/>
    <property type="match status" value="1"/>
</dbReference>
<gene>
    <name evidence="6" type="ORF">SAMN02745823_00693</name>
</gene>
<dbReference type="NCBIfam" id="TIGR00254">
    <property type="entry name" value="GGDEF"/>
    <property type="match status" value="1"/>
</dbReference>
<dbReference type="Gene3D" id="1.10.287.110">
    <property type="entry name" value="DnaJ domain"/>
    <property type="match status" value="1"/>
</dbReference>
<keyword evidence="2" id="KW-0143">Chaperone</keyword>
<evidence type="ECO:0000256" key="2">
    <source>
        <dbReference type="ARBA" id="ARBA00023186"/>
    </source>
</evidence>
<feature type="region of interest" description="Disordered" evidence="3">
    <location>
        <begin position="61"/>
        <end position="108"/>
    </location>
</feature>
<dbReference type="Proteomes" id="UP000183995">
    <property type="component" value="Unassembled WGS sequence"/>
</dbReference>
<feature type="domain" description="GGDEF" evidence="5">
    <location>
        <begin position="284"/>
        <end position="414"/>
    </location>
</feature>
<dbReference type="Pfam" id="PF00226">
    <property type="entry name" value="DnaJ"/>
    <property type="match status" value="1"/>
</dbReference>
<dbReference type="RefSeq" id="WP_073076212.1">
    <property type="nucleotide sequence ID" value="NZ_FQXV01000001.1"/>
</dbReference>
<dbReference type="PROSITE" id="PS50887">
    <property type="entry name" value="GGDEF"/>
    <property type="match status" value="1"/>
</dbReference>
<proteinExistence type="predicted"/>
<dbReference type="AlphaFoldDB" id="A0A1M5UV51"/>
<dbReference type="SMART" id="SM00271">
    <property type="entry name" value="DnaJ"/>
    <property type="match status" value="1"/>
</dbReference>
<dbReference type="InterPro" id="IPR036869">
    <property type="entry name" value="J_dom_sf"/>
</dbReference>
<feature type="compositionally biased region" description="Low complexity" evidence="3">
    <location>
        <begin position="81"/>
        <end position="96"/>
    </location>
</feature>
<dbReference type="GO" id="GO:0005737">
    <property type="term" value="C:cytoplasm"/>
    <property type="evidence" value="ECO:0007669"/>
    <property type="project" value="TreeGrafter"/>
</dbReference>
<dbReference type="GO" id="GO:0051082">
    <property type="term" value="F:unfolded protein binding"/>
    <property type="evidence" value="ECO:0007669"/>
    <property type="project" value="TreeGrafter"/>
</dbReference>
<feature type="compositionally biased region" description="Basic and acidic residues" evidence="3">
    <location>
        <begin position="61"/>
        <end position="76"/>
    </location>
</feature>
<dbReference type="GO" id="GO:0006260">
    <property type="term" value="P:DNA replication"/>
    <property type="evidence" value="ECO:0007669"/>
    <property type="project" value="UniProtKB-KW"/>
</dbReference>
<dbReference type="InterPro" id="IPR029787">
    <property type="entry name" value="Nucleotide_cyclase"/>
</dbReference>
<accession>A0A1M5UV51</accession>
<dbReference type="PANTHER" id="PTHR43096:SF52">
    <property type="entry name" value="DNAJ HOMOLOG 1, MITOCHONDRIAL-RELATED"/>
    <property type="match status" value="1"/>
</dbReference>
<dbReference type="STRING" id="1123282.SAMN02745823_00693"/>
<reference evidence="6 7" key="1">
    <citation type="submission" date="2016-11" db="EMBL/GenBank/DDBJ databases">
        <authorList>
            <person name="Jaros S."/>
            <person name="Januszkiewicz K."/>
            <person name="Wedrychowicz H."/>
        </authorList>
    </citation>
    <scope>NUCLEOTIDE SEQUENCE [LARGE SCALE GENOMIC DNA]</scope>
    <source>
        <strain evidence="6 7">DSM 10068</strain>
    </source>
</reference>
<evidence type="ECO:0000259" key="4">
    <source>
        <dbReference type="PROSITE" id="PS50076"/>
    </source>
</evidence>
<keyword evidence="1" id="KW-0235">DNA replication</keyword>
<dbReference type="OrthoDB" id="9779889at2"/>
<dbReference type="SUPFAM" id="SSF55073">
    <property type="entry name" value="Nucleotide cyclase"/>
    <property type="match status" value="1"/>
</dbReference>
<dbReference type="PRINTS" id="PR00625">
    <property type="entry name" value="JDOMAIN"/>
</dbReference>
<dbReference type="GO" id="GO:0042026">
    <property type="term" value="P:protein refolding"/>
    <property type="evidence" value="ECO:0007669"/>
    <property type="project" value="TreeGrafter"/>
</dbReference>
<evidence type="ECO:0000259" key="5">
    <source>
        <dbReference type="PROSITE" id="PS50887"/>
    </source>
</evidence>
<sequence length="417" mass="47280">MAILEDYYRILQVHYLAEPEVIESAYKRLAKKYHPDVSKTLGAEFRMKKLNEAYATLSDSEKRKAYDAQRRLRPEPPPRPAAYARPAPEGAASYETPEPPPDPDTLCPAQAKDALARYFSCLKERDYPGAYGLITATDKKNITPEDFAKWQSGVSRIYVLQEYAFKADSISADQTLSGQTYPQVIDFSVNTVEQNAVMDRLEKDTVSKKAVLEDSIWRIYIGYDDIRPHIARFEELSGLLAAKSAINDLVDFYSFKDSGTGLYNKKGFAEAAQREIIRYNRYGNIFSVILLEVSLDREFRRAGSQELLRHIADWAGRLLGDSFKELDLLGRWGETGFIVLLPETNLSGCLNAAQSITEIFSKEAFVHNKKTYTAKLNIGVEEFRGSMEETLRKLGDYIRRAAKFKGNTVVYKNGLIH</sequence>
<dbReference type="EMBL" id="FQXV01000001">
    <property type="protein sequence ID" value="SHH66887.1"/>
    <property type="molecule type" value="Genomic_DNA"/>
</dbReference>
<dbReference type="PANTHER" id="PTHR43096">
    <property type="entry name" value="DNAJ HOMOLOG 1, MITOCHONDRIAL-RELATED"/>
    <property type="match status" value="1"/>
</dbReference>